<dbReference type="InterPro" id="IPR007788">
    <property type="entry name" value="QCT"/>
</dbReference>
<accession>A0A934R3F1</accession>
<reference evidence="1" key="1">
    <citation type="submission" date="2021-01" db="EMBL/GenBank/DDBJ databases">
        <title>Modified the classification status of verrucomicrobia.</title>
        <authorList>
            <person name="Feng X."/>
        </authorList>
    </citation>
    <scope>NUCLEOTIDE SEQUENCE</scope>
    <source>
        <strain evidence="1">JCM 18052</strain>
    </source>
</reference>
<dbReference type="Proteomes" id="UP000600139">
    <property type="component" value="Unassembled WGS sequence"/>
</dbReference>
<comment type="caution">
    <text evidence="1">The sequence shown here is derived from an EMBL/GenBank/DDBJ whole genome shotgun (WGS) entry which is preliminary data.</text>
</comment>
<dbReference type="SUPFAM" id="SSF50969">
    <property type="entry name" value="YVTN repeat-like/Quinoprotein amine dehydrogenase"/>
    <property type="match status" value="1"/>
</dbReference>
<dbReference type="PROSITE" id="PS51257">
    <property type="entry name" value="PROKAR_LIPOPROTEIN"/>
    <property type="match status" value="1"/>
</dbReference>
<dbReference type="PANTHER" id="PTHR31270">
    <property type="entry name" value="GLUTAMINYL-PEPTIDE CYCLOTRANSFERASE"/>
    <property type="match status" value="1"/>
</dbReference>
<evidence type="ECO:0000313" key="1">
    <source>
        <dbReference type="EMBL" id="MBK1815353.1"/>
    </source>
</evidence>
<dbReference type="Gene3D" id="2.130.10.10">
    <property type="entry name" value="YVTN repeat-like/Quinoprotein amine dehydrogenase"/>
    <property type="match status" value="1"/>
</dbReference>
<dbReference type="Pfam" id="PF05096">
    <property type="entry name" value="Glu_cyclase_2"/>
    <property type="match status" value="1"/>
</dbReference>
<dbReference type="EMBL" id="JAENIK010000008">
    <property type="protein sequence ID" value="MBK1815353.1"/>
    <property type="molecule type" value="Genomic_DNA"/>
</dbReference>
<gene>
    <name evidence="1" type="ORF">JIN84_06995</name>
</gene>
<dbReference type="AlphaFoldDB" id="A0A934R3F1"/>
<keyword evidence="2" id="KW-1185">Reference proteome</keyword>
<organism evidence="1 2">
    <name type="scientific">Luteolibacter yonseiensis</name>
    <dbReference type="NCBI Taxonomy" id="1144680"/>
    <lineage>
        <taxon>Bacteria</taxon>
        <taxon>Pseudomonadati</taxon>
        <taxon>Verrucomicrobiota</taxon>
        <taxon>Verrucomicrobiia</taxon>
        <taxon>Verrucomicrobiales</taxon>
        <taxon>Verrucomicrobiaceae</taxon>
        <taxon>Luteolibacter</taxon>
    </lineage>
</organism>
<proteinExistence type="predicted"/>
<sequence>MTRLLVSLAASLALVSCHKPAPDALSYRIVSTREHDGGAYTQGLQLVNGRLFESTGQYGESTVRELEPSTGKVLRKRPLAKNVFGEGLTVMGNEMWVLTWKEKTVYVLEPDTFKPIRTHTYEGEGWGLANDGKQLIMSNGSETLKFLNPKDFTVTRSLEVKDGTQPVRMLNELEFIDGQIFANIYLTEKIARISPETGQVTGWLDLKGLRNQLANPGRAEVLNGIAHDPATGHLLVTGKYWPQMFEIKIGKK</sequence>
<dbReference type="InterPro" id="IPR015943">
    <property type="entry name" value="WD40/YVTN_repeat-like_dom_sf"/>
</dbReference>
<dbReference type="InterPro" id="IPR011044">
    <property type="entry name" value="Quino_amine_DH_bsu"/>
</dbReference>
<evidence type="ECO:0000313" key="2">
    <source>
        <dbReference type="Proteomes" id="UP000600139"/>
    </source>
</evidence>
<dbReference type="PANTHER" id="PTHR31270:SF1">
    <property type="entry name" value="GLUTAMINYL-PEPTIDE CYCLOTRANSFERASE"/>
    <property type="match status" value="1"/>
</dbReference>
<dbReference type="RefSeq" id="WP_200350315.1">
    <property type="nucleotide sequence ID" value="NZ_BAABHZ010000012.1"/>
</dbReference>
<name>A0A934R3F1_9BACT</name>
<dbReference type="GO" id="GO:0016603">
    <property type="term" value="F:glutaminyl-peptide cyclotransferase activity"/>
    <property type="evidence" value="ECO:0007669"/>
    <property type="project" value="InterPro"/>
</dbReference>
<protein>
    <submittedName>
        <fullName evidence="1">Glutaminyl-peptide cyclotransferase</fullName>
    </submittedName>
</protein>